<evidence type="ECO:0000313" key="2">
    <source>
        <dbReference type="Proteomes" id="UP001497680"/>
    </source>
</evidence>
<organism evidence="1 2">
    <name type="scientific">Hypoxylon rubiginosum</name>
    <dbReference type="NCBI Taxonomy" id="110542"/>
    <lineage>
        <taxon>Eukaryota</taxon>
        <taxon>Fungi</taxon>
        <taxon>Dikarya</taxon>
        <taxon>Ascomycota</taxon>
        <taxon>Pezizomycotina</taxon>
        <taxon>Sordariomycetes</taxon>
        <taxon>Xylariomycetidae</taxon>
        <taxon>Xylariales</taxon>
        <taxon>Hypoxylaceae</taxon>
        <taxon>Hypoxylon</taxon>
    </lineage>
</organism>
<comment type="caution">
    <text evidence="1">The sequence shown here is derived from an EMBL/GenBank/DDBJ whole genome shotgun (WGS) entry which is preliminary data.</text>
</comment>
<keyword evidence="2" id="KW-1185">Reference proteome</keyword>
<dbReference type="Proteomes" id="UP001497680">
    <property type="component" value="Unassembled WGS sequence"/>
</dbReference>
<sequence>MSLNKCAVCWKGDSKLCVGCKSCAYCSKECQRSDFKSHKLLCKAIAEQEARPTPSHVRAIFFPEDKPKPQLVWIRYTPEDVPIDPGLLDRSTRQRLLMRNADDTLDLTKISWNHRLKQEAPSMIEFHFRDNFYNDGSQVTASIMTAVEPHGPEKRYWRGPLLVLAISIEKKSESDTIQNGANLQYTDATLADFRSVIDHSLCYERQRMPPDMQAMMAKFGFKGLDLGDGVPPPASYYEQRKGNKGNALATTATEVGATPSTHSNARETILGVQLNCQEKGSSVRQVKVDRSHPIRNGQGEVSPISRLVGMPLRLRKNAEKFADWGNQRACWMMVSVNIDDPSWGFAPLDWQLDINNVVVVRDDGQDLTLKDVSNMHGFCADYLDKVQDAAEEGTRAAKMAAMTFLTPQNYQAKIATYNYGRN</sequence>
<evidence type="ECO:0000313" key="1">
    <source>
        <dbReference type="EMBL" id="KAI6082323.1"/>
    </source>
</evidence>
<protein>
    <submittedName>
        <fullName evidence="1">Uncharacterized protein</fullName>
    </submittedName>
</protein>
<gene>
    <name evidence="1" type="ORF">F4821DRAFT_216933</name>
</gene>
<proteinExistence type="predicted"/>
<dbReference type="EMBL" id="MU394373">
    <property type="protein sequence ID" value="KAI6082323.1"/>
    <property type="molecule type" value="Genomic_DNA"/>
</dbReference>
<reference evidence="1 2" key="1">
    <citation type="journal article" date="2022" name="New Phytol.">
        <title>Ecological generalism drives hyperdiversity of secondary metabolite gene clusters in xylarialean endophytes.</title>
        <authorList>
            <person name="Franco M.E.E."/>
            <person name="Wisecaver J.H."/>
            <person name="Arnold A.E."/>
            <person name="Ju Y.M."/>
            <person name="Slot J.C."/>
            <person name="Ahrendt S."/>
            <person name="Moore L.P."/>
            <person name="Eastman K.E."/>
            <person name="Scott K."/>
            <person name="Konkel Z."/>
            <person name="Mondo S.J."/>
            <person name="Kuo A."/>
            <person name="Hayes R.D."/>
            <person name="Haridas S."/>
            <person name="Andreopoulos B."/>
            <person name="Riley R."/>
            <person name="LaButti K."/>
            <person name="Pangilinan J."/>
            <person name="Lipzen A."/>
            <person name="Amirebrahimi M."/>
            <person name="Yan J."/>
            <person name="Adam C."/>
            <person name="Keymanesh K."/>
            <person name="Ng V."/>
            <person name="Louie K."/>
            <person name="Northen T."/>
            <person name="Drula E."/>
            <person name="Henrissat B."/>
            <person name="Hsieh H.M."/>
            <person name="Youens-Clark K."/>
            <person name="Lutzoni F."/>
            <person name="Miadlikowska J."/>
            <person name="Eastwood D.C."/>
            <person name="Hamelin R.C."/>
            <person name="Grigoriev I.V."/>
            <person name="U'Ren J.M."/>
        </authorList>
    </citation>
    <scope>NUCLEOTIDE SEQUENCE [LARGE SCALE GENOMIC DNA]</scope>
    <source>
        <strain evidence="1 2">ER1909</strain>
    </source>
</reference>
<name>A0ACC0CPM3_9PEZI</name>
<accession>A0ACC0CPM3</accession>